<keyword evidence="2" id="KW-0732">Signal</keyword>
<evidence type="ECO:0008006" key="5">
    <source>
        <dbReference type="Google" id="ProtNLM"/>
    </source>
</evidence>
<proteinExistence type="predicted"/>
<evidence type="ECO:0000256" key="1">
    <source>
        <dbReference type="SAM" id="MobiDB-lite"/>
    </source>
</evidence>
<feature type="compositionally biased region" description="Basic residues" evidence="1">
    <location>
        <begin position="631"/>
        <end position="643"/>
    </location>
</feature>
<accession>A0ABD2HWL9</accession>
<feature type="region of interest" description="Disordered" evidence="1">
    <location>
        <begin position="332"/>
        <end position="367"/>
    </location>
</feature>
<evidence type="ECO:0000313" key="3">
    <source>
        <dbReference type="EMBL" id="KAL3071037.1"/>
    </source>
</evidence>
<protein>
    <recommendedName>
        <fullName evidence="5">Trichohyalin-like</fullName>
    </recommendedName>
</protein>
<dbReference type="EMBL" id="JBICBT010001370">
    <property type="protein sequence ID" value="KAL3071037.1"/>
    <property type="molecule type" value="Genomic_DNA"/>
</dbReference>
<name>A0ABD2HWL9_9BILA</name>
<evidence type="ECO:0000313" key="4">
    <source>
        <dbReference type="Proteomes" id="UP001620626"/>
    </source>
</evidence>
<dbReference type="AlphaFoldDB" id="A0ABD2HWL9"/>
<organism evidence="3 4">
    <name type="scientific">Heterodera trifolii</name>
    <dbReference type="NCBI Taxonomy" id="157864"/>
    <lineage>
        <taxon>Eukaryota</taxon>
        <taxon>Metazoa</taxon>
        <taxon>Ecdysozoa</taxon>
        <taxon>Nematoda</taxon>
        <taxon>Chromadorea</taxon>
        <taxon>Rhabditida</taxon>
        <taxon>Tylenchina</taxon>
        <taxon>Tylenchomorpha</taxon>
        <taxon>Tylenchoidea</taxon>
        <taxon>Heteroderidae</taxon>
        <taxon>Heteroderinae</taxon>
        <taxon>Heterodera</taxon>
    </lineage>
</organism>
<sequence>MKFFIILSLFLQHSCAYHVRTLSSSLKPFTTLSIVKKDDRLVSWSRTELSELANIISEKLLNDPSFANTAFIEQSATKYYLDADSLDAVLKQLESDGVALRTRLYEEIKRAGLLEDKGDIKEVLRISPILKEMSQRERDNLRITDQKVIQKIRPQNLIKDNKLSSTPKRLKTFGIFKENNSYKIHENELENNNVLWTSRKITANVANEKSKIEQKYLKKKQNAKNYKEKIQRLEKELRERDVEISNLKRNEVRYKMKSEQLEKELAKKEKQIDEIKVNVQKELENKESVKIYKEKSQKLEKELAQRETEIYELKRNEVRNIVKSEHLEKELEKKEKQMEQLKKEVRRGGGGENKTNDRGEGNRAKTIDSKLTVKERELYNLDRNISMKVRQLQNFESLIDQQNKRTHSITIRNNTANGSKKVHFADINSVLNQKIEQKFKNAKKDESAEEADDEAVVIKEQRQNRSLYNRKGAKSPVLNYDADTDSKFEPLHRNYNINDMQNKPPIVHVGSSKIKADASAEEEEIETKVLKTPRRIKTLNNRKHTKNLFPNYEADTESKIQPLLHNYNMQNKPYFKHDGTLKLKNDYSAEEEEIETEVLKTPRRIFTLNKRSKTNANPNYEADVETEVTGRKRVKTAHKKAQRVKTTAKSSVGNNSKIAVEILSPSWAHKATQKKKN</sequence>
<feature type="signal peptide" evidence="2">
    <location>
        <begin position="1"/>
        <end position="16"/>
    </location>
</feature>
<reference evidence="3 4" key="1">
    <citation type="submission" date="2024-10" db="EMBL/GenBank/DDBJ databases">
        <authorList>
            <person name="Kim D."/>
        </authorList>
    </citation>
    <scope>NUCLEOTIDE SEQUENCE [LARGE SCALE GENOMIC DNA]</scope>
    <source>
        <strain evidence="3">BH-2024</strain>
    </source>
</reference>
<dbReference type="Proteomes" id="UP001620626">
    <property type="component" value="Unassembled WGS sequence"/>
</dbReference>
<feature type="region of interest" description="Disordered" evidence="1">
    <location>
        <begin position="631"/>
        <end position="652"/>
    </location>
</feature>
<evidence type="ECO:0000256" key="2">
    <source>
        <dbReference type="SAM" id="SignalP"/>
    </source>
</evidence>
<feature type="chain" id="PRO_5044769196" description="Trichohyalin-like" evidence="2">
    <location>
        <begin position="17"/>
        <end position="677"/>
    </location>
</feature>
<keyword evidence="4" id="KW-1185">Reference proteome</keyword>
<comment type="caution">
    <text evidence="3">The sequence shown here is derived from an EMBL/GenBank/DDBJ whole genome shotgun (WGS) entry which is preliminary data.</text>
</comment>
<gene>
    <name evidence="3" type="ORF">niasHT_037196</name>
</gene>